<organism evidence="1 2">
    <name type="scientific">Ceratodon purpureus</name>
    <name type="common">Fire moss</name>
    <name type="synonym">Dicranum purpureum</name>
    <dbReference type="NCBI Taxonomy" id="3225"/>
    <lineage>
        <taxon>Eukaryota</taxon>
        <taxon>Viridiplantae</taxon>
        <taxon>Streptophyta</taxon>
        <taxon>Embryophyta</taxon>
        <taxon>Bryophyta</taxon>
        <taxon>Bryophytina</taxon>
        <taxon>Bryopsida</taxon>
        <taxon>Dicranidae</taxon>
        <taxon>Pseudoditrichales</taxon>
        <taxon>Ditrichaceae</taxon>
        <taxon>Ceratodon</taxon>
    </lineage>
</organism>
<dbReference type="EMBL" id="CM026432">
    <property type="protein sequence ID" value="KAG0556342.1"/>
    <property type="molecule type" value="Genomic_DNA"/>
</dbReference>
<name>A0A8T0GGN9_CERPU</name>
<accession>A0A8T0GGN9</accession>
<reference evidence="1 2" key="1">
    <citation type="submission" date="2020-06" db="EMBL/GenBank/DDBJ databases">
        <title>WGS assembly of Ceratodon purpureus strain R40.</title>
        <authorList>
            <person name="Carey S.B."/>
            <person name="Jenkins J."/>
            <person name="Shu S."/>
            <person name="Lovell J.T."/>
            <person name="Sreedasyam A."/>
            <person name="Maumus F."/>
            <person name="Tiley G.P."/>
            <person name="Fernandez-Pozo N."/>
            <person name="Barry K."/>
            <person name="Chen C."/>
            <person name="Wang M."/>
            <person name="Lipzen A."/>
            <person name="Daum C."/>
            <person name="Saski C.A."/>
            <person name="Payton A.C."/>
            <person name="Mcbreen J.C."/>
            <person name="Conrad R.E."/>
            <person name="Kollar L.M."/>
            <person name="Olsson S."/>
            <person name="Huttunen S."/>
            <person name="Landis J.B."/>
            <person name="Wickett N.J."/>
            <person name="Johnson M.G."/>
            <person name="Rensing S.A."/>
            <person name="Grimwood J."/>
            <person name="Schmutz J."/>
            <person name="Mcdaniel S.F."/>
        </authorList>
    </citation>
    <scope>NUCLEOTIDE SEQUENCE [LARGE SCALE GENOMIC DNA]</scope>
    <source>
        <strain evidence="1 2">R40</strain>
    </source>
</reference>
<keyword evidence="2" id="KW-1185">Reference proteome</keyword>
<sequence>MINITLKNHKQKPLLRNTDNFLESKGSRAEAACHRYCQGESIKLASHTTSSVLKP</sequence>
<protein>
    <submittedName>
        <fullName evidence="1">Uncharacterized protein</fullName>
    </submittedName>
</protein>
<dbReference type="Proteomes" id="UP000822688">
    <property type="component" value="Chromosome 11"/>
</dbReference>
<evidence type="ECO:0000313" key="2">
    <source>
        <dbReference type="Proteomes" id="UP000822688"/>
    </source>
</evidence>
<proteinExistence type="predicted"/>
<gene>
    <name evidence="1" type="ORF">KC19_11G046100</name>
</gene>
<evidence type="ECO:0000313" key="1">
    <source>
        <dbReference type="EMBL" id="KAG0556342.1"/>
    </source>
</evidence>
<comment type="caution">
    <text evidence="1">The sequence shown here is derived from an EMBL/GenBank/DDBJ whole genome shotgun (WGS) entry which is preliminary data.</text>
</comment>
<dbReference type="AlphaFoldDB" id="A0A8T0GGN9"/>